<reference evidence="1" key="2">
    <citation type="journal article" date="2015" name="Fish Shellfish Immunol.">
        <title>Early steps in the European eel (Anguilla anguilla)-Vibrio vulnificus interaction in the gills: Role of the RtxA13 toxin.</title>
        <authorList>
            <person name="Callol A."/>
            <person name="Pajuelo D."/>
            <person name="Ebbesson L."/>
            <person name="Teles M."/>
            <person name="MacKenzie S."/>
            <person name="Amaro C."/>
        </authorList>
    </citation>
    <scope>NUCLEOTIDE SEQUENCE</scope>
</reference>
<organism evidence="1">
    <name type="scientific">Anguilla anguilla</name>
    <name type="common">European freshwater eel</name>
    <name type="synonym">Muraena anguilla</name>
    <dbReference type="NCBI Taxonomy" id="7936"/>
    <lineage>
        <taxon>Eukaryota</taxon>
        <taxon>Metazoa</taxon>
        <taxon>Chordata</taxon>
        <taxon>Craniata</taxon>
        <taxon>Vertebrata</taxon>
        <taxon>Euteleostomi</taxon>
        <taxon>Actinopterygii</taxon>
        <taxon>Neopterygii</taxon>
        <taxon>Teleostei</taxon>
        <taxon>Anguilliformes</taxon>
        <taxon>Anguillidae</taxon>
        <taxon>Anguilla</taxon>
    </lineage>
</organism>
<protein>
    <submittedName>
        <fullName evidence="1">Uncharacterized protein</fullName>
    </submittedName>
</protein>
<evidence type="ECO:0000313" key="1">
    <source>
        <dbReference type="EMBL" id="JAH97536.1"/>
    </source>
</evidence>
<dbReference type="AlphaFoldDB" id="A0A0E9X4Y8"/>
<proteinExistence type="predicted"/>
<reference evidence="1" key="1">
    <citation type="submission" date="2014-11" db="EMBL/GenBank/DDBJ databases">
        <authorList>
            <person name="Amaro Gonzalez C."/>
        </authorList>
    </citation>
    <scope>NUCLEOTIDE SEQUENCE</scope>
</reference>
<accession>A0A0E9X4Y8</accession>
<dbReference type="EMBL" id="GBXM01011041">
    <property type="protein sequence ID" value="JAH97536.1"/>
    <property type="molecule type" value="Transcribed_RNA"/>
</dbReference>
<name>A0A0E9X4Y8_ANGAN</name>
<sequence length="94" mass="10993">MLQPSLHNKSGTPNYEVPSQYLHRRIYMCMCVPTYKHFSGLAILRTLAEHKASISVNREACLFLNLNLFFIKHNYCKIAVYSVQCTYCHFTKNM</sequence>